<proteinExistence type="predicted"/>
<feature type="domain" description="DUF3298" evidence="1">
    <location>
        <begin position="159"/>
        <end position="230"/>
    </location>
</feature>
<dbReference type="Proteomes" id="UP001202717">
    <property type="component" value="Chromosome"/>
</dbReference>
<evidence type="ECO:0000313" key="3">
    <source>
        <dbReference type="EMBL" id="WCO01503.1"/>
    </source>
</evidence>
<dbReference type="Pfam" id="PF13739">
    <property type="entry name" value="PdaC"/>
    <property type="match status" value="1"/>
</dbReference>
<gene>
    <name evidence="3" type="ORF">MUN68_015735</name>
</gene>
<dbReference type="PROSITE" id="PS51257">
    <property type="entry name" value="PROKAR_LIPOPROTEIN"/>
    <property type="match status" value="1"/>
</dbReference>
<keyword evidence="4" id="KW-1185">Reference proteome</keyword>
<dbReference type="InterPro" id="IPR025303">
    <property type="entry name" value="PdaC"/>
</dbReference>
<dbReference type="InterPro" id="IPR037126">
    <property type="entry name" value="PdaC/RsiV-like_sf"/>
</dbReference>
<dbReference type="InterPro" id="IPR021729">
    <property type="entry name" value="DUF3298"/>
</dbReference>
<organism evidence="3 4">
    <name type="scientific">Psychroserpens ponticola</name>
    <dbReference type="NCBI Taxonomy" id="2932268"/>
    <lineage>
        <taxon>Bacteria</taxon>
        <taxon>Pseudomonadati</taxon>
        <taxon>Bacteroidota</taxon>
        <taxon>Flavobacteriia</taxon>
        <taxon>Flavobacteriales</taxon>
        <taxon>Flavobacteriaceae</taxon>
        <taxon>Psychroserpens</taxon>
    </lineage>
</organism>
<sequence>MKKYFLVFVLLSTMFSCEEDVKIDFFEENIESSKDADVSINFPKAKGNKTVSELINNTIQNYIISQTNLSEDSLTNLSIEDAVTRFNTEFKNFKTDFPESSQKWEAFIDGEVTYRSPQVISIAINSYLDTGGAHGNTNIRFFNFNPNTGELYTKNDLISNIEGLSNTIENQLKENIKSDSEEPIEDFFFGKDFQLPESLGYSDEGLIILYNPYEIASYSQGIIEFTISYNDINSFLNIN</sequence>
<accession>A0ABY7RWW6</accession>
<protein>
    <submittedName>
        <fullName evidence="3">DUF4163 domain-containing protein</fullName>
    </submittedName>
</protein>
<evidence type="ECO:0000259" key="1">
    <source>
        <dbReference type="Pfam" id="PF11738"/>
    </source>
</evidence>
<reference evidence="3 4" key="1">
    <citation type="submission" date="2023-01" db="EMBL/GenBank/DDBJ databases">
        <title>Psychroserpens ponticola sp. nov., isolated from seawater.</title>
        <authorList>
            <person name="Kristyanto S."/>
            <person name="Jung J."/>
            <person name="Kim J.M."/>
            <person name="Jeon C.O."/>
        </authorList>
    </citation>
    <scope>NUCLEOTIDE SEQUENCE [LARGE SCALE GENOMIC DNA]</scope>
    <source>
        <strain evidence="3 4">MSW6</strain>
    </source>
</reference>
<dbReference type="RefSeq" id="WP_249993160.1">
    <property type="nucleotide sequence ID" value="NZ_CP116221.1"/>
</dbReference>
<dbReference type="EMBL" id="CP116221">
    <property type="protein sequence ID" value="WCO01503.1"/>
    <property type="molecule type" value="Genomic_DNA"/>
</dbReference>
<evidence type="ECO:0000259" key="2">
    <source>
        <dbReference type="Pfam" id="PF13739"/>
    </source>
</evidence>
<dbReference type="Gene3D" id="3.30.565.40">
    <property type="entry name" value="Fervidobacterium nodosum Rt17-B1 like"/>
    <property type="match status" value="1"/>
</dbReference>
<feature type="domain" description="Deacetylase PdaC" evidence="2">
    <location>
        <begin position="36"/>
        <end position="137"/>
    </location>
</feature>
<dbReference type="Pfam" id="PF11738">
    <property type="entry name" value="DUF3298"/>
    <property type="match status" value="1"/>
</dbReference>
<evidence type="ECO:0000313" key="4">
    <source>
        <dbReference type="Proteomes" id="UP001202717"/>
    </source>
</evidence>
<dbReference type="Gene3D" id="3.90.640.20">
    <property type="entry name" value="Heat-shock cognate protein, ATPase"/>
    <property type="match status" value="1"/>
</dbReference>
<name>A0ABY7RWW6_9FLAO</name>